<dbReference type="InterPro" id="IPR006424">
    <property type="entry name" value="Glyceraldehyde-3-P_DH_1"/>
</dbReference>
<dbReference type="FunFam" id="3.40.50.720:FF:000001">
    <property type="entry name" value="Glyceraldehyde-3-phosphate dehydrogenase"/>
    <property type="match status" value="1"/>
</dbReference>
<dbReference type="InterPro" id="IPR020829">
    <property type="entry name" value="GlycerAld_3-P_DH_cat"/>
</dbReference>
<dbReference type="EMBL" id="CP001997">
    <property type="protein sequence ID" value="ADE56967.1"/>
    <property type="molecule type" value="Genomic_DNA"/>
</dbReference>
<evidence type="ECO:0000256" key="5">
    <source>
        <dbReference type="PIRSR" id="PIRSR000149-3"/>
    </source>
</evidence>
<dbReference type="Gene3D" id="3.30.360.10">
    <property type="entry name" value="Dihydrodipicolinate Reductase, domain 2"/>
    <property type="match status" value="1"/>
</dbReference>
<dbReference type="InterPro" id="IPR020828">
    <property type="entry name" value="GlycerAld_3-P_DH_NAD(P)-bd"/>
</dbReference>
<dbReference type="SUPFAM" id="SSF51735">
    <property type="entry name" value="NAD(P)-binding Rossmann-fold domains"/>
    <property type="match status" value="1"/>
</dbReference>
<keyword evidence="2 8" id="KW-0560">Oxidoreductase</keyword>
<dbReference type="HOGENOM" id="CLU_030140_0_2_0"/>
<keyword evidence="5" id="KW-0520">NAD</keyword>
<dbReference type="InterPro" id="IPR036291">
    <property type="entry name" value="NAD(P)-bd_dom_sf"/>
</dbReference>
<feature type="binding site" evidence="4">
    <location>
        <begin position="156"/>
        <end position="158"/>
    </location>
    <ligand>
        <name>D-glyceraldehyde 3-phosphate</name>
        <dbReference type="ChEBI" id="CHEBI:59776"/>
    </ligand>
</feature>
<dbReference type="KEGG" id="aco:Amico_0834"/>
<dbReference type="STRING" id="572547.Amico_0834"/>
<feature type="active site" description="Nucleophile" evidence="3">
    <location>
        <position position="157"/>
    </location>
</feature>
<organism evidence="10 11">
    <name type="scientific">Aminobacterium colombiense (strain DSM 12261 / ALA-1)</name>
    <dbReference type="NCBI Taxonomy" id="572547"/>
    <lineage>
        <taxon>Bacteria</taxon>
        <taxon>Thermotogati</taxon>
        <taxon>Synergistota</taxon>
        <taxon>Synergistia</taxon>
        <taxon>Synergistales</taxon>
        <taxon>Aminobacteriaceae</taxon>
        <taxon>Aminobacterium</taxon>
    </lineage>
</organism>
<dbReference type="SUPFAM" id="SSF55347">
    <property type="entry name" value="Glyceraldehyde-3-phosphate dehydrogenase-like, C-terminal domain"/>
    <property type="match status" value="1"/>
</dbReference>
<evidence type="ECO:0000259" key="9">
    <source>
        <dbReference type="SMART" id="SM00846"/>
    </source>
</evidence>
<dbReference type="CDD" id="cd05214">
    <property type="entry name" value="GAPDH_I_N"/>
    <property type="match status" value="1"/>
</dbReference>
<evidence type="ECO:0000256" key="3">
    <source>
        <dbReference type="PIRSR" id="PIRSR000149-1"/>
    </source>
</evidence>
<sequence length="339" mass="37197">MKKVRVAINGFGRIGRLALRAMYQYDQEGLFEIVATNSRTTPEQRAYMFKYDSIHRRFPGEVQVDGDDLIVNGNRVKVLAHKDPSELNWGDLGVDIVIESSGIFKDLEGAQTHLKAGAKKVVITAPGSGEGIPTFVMGVNEGLYDPEKDHVVSNASCTTNCLAPVAKILNEEFGIARGLMTTTHAYTNDQKLMDSSHKKLHRGRAAALSMVPTSTGAAKAIGLVIPELKGKLNGIALRVPTPDVSVVDLVAELNKEVSAQEVNEAVKKRAAGDMNHYVVYEEDDLVSSDFIGDQHSSIFAARHTMSIGNMVKILVWYDNEWGYTCRCIDLVNYMIKKGL</sequence>
<evidence type="ECO:0000313" key="10">
    <source>
        <dbReference type="EMBL" id="ADE56967.1"/>
    </source>
</evidence>
<dbReference type="EC" id="1.2.1.-" evidence="8"/>
<dbReference type="PRINTS" id="PR00078">
    <property type="entry name" value="G3PDHDRGNASE"/>
</dbReference>
<comment type="similarity">
    <text evidence="1 7">Belongs to the glyceraldehyde-3-phosphate dehydrogenase family.</text>
</comment>
<dbReference type="CDD" id="cd18126">
    <property type="entry name" value="GAPDH_I_C"/>
    <property type="match status" value="1"/>
</dbReference>
<dbReference type="Pfam" id="PF00044">
    <property type="entry name" value="Gp_dh_N"/>
    <property type="match status" value="1"/>
</dbReference>
<feature type="site" description="Activates thiol group during catalysis" evidence="6">
    <location>
        <position position="184"/>
    </location>
</feature>
<evidence type="ECO:0000313" key="11">
    <source>
        <dbReference type="Proteomes" id="UP000002366"/>
    </source>
</evidence>
<dbReference type="Gene3D" id="3.40.50.720">
    <property type="entry name" value="NAD(P)-binding Rossmann-like Domain"/>
    <property type="match status" value="1"/>
</dbReference>
<dbReference type="SMART" id="SM00846">
    <property type="entry name" value="Gp_dh_N"/>
    <property type="match status" value="1"/>
</dbReference>
<feature type="binding site" evidence="5">
    <location>
        <position position="124"/>
    </location>
    <ligand>
        <name>NAD(+)</name>
        <dbReference type="ChEBI" id="CHEBI:57540"/>
    </ligand>
</feature>
<dbReference type="PIRSF" id="PIRSF000149">
    <property type="entry name" value="GAP_DH"/>
    <property type="match status" value="1"/>
</dbReference>
<dbReference type="InterPro" id="IPR020830">
    <property type="entry name" value="GlycerAld_3-P_DH_AS"/>
</dbReference>
<feature type="binding site" evidence="4">
    <location>
        <begin position="215"/>
        <end position="216"/>
    </location>
    <ligand>
        <name>D-glyceraldehyde 3-phosphate</name>
        <dbReference type="ChEBI" id="CHEBI:59776"/>
    </ligand>
</feature>
<dbReference type="OrthoDB" id="9803304at2"/>
<keyword evidence="11" id="KW-1185">Reference proteome</keyword>
<feature type="domain" description="Glyceraldehyde 3-phosphate dehydrogenase NAD(P) binding" evidence="9">
    <location>
        <begin position="4"/>
        <end position="157"/>
    </location>
</feature>
<protein>
    <recommendedName>
        <fullName evidence="8">Glyceraldehyde-3-phosphate dehydrogenase</fullName>
        <ecNumber evidence="8">1.2.1.-</ecNumber>
    </recommendedName>
</protein>
<dbReference type="GO" id="GO:0050661">
    <property type="term" value="F:NADP binding"/>
    <property type="evidence" value="ECO:0007669"/>
    <property type="project" value="InterPro"/>
</dbReference>
<gene>
    <name evidence="10" type="ordered locus">Amico_0834</name>
</gene>
<dbReference type="NCBIfam" id="TIGR01534">
    <property type="entry name" value="GAPDH-I"/>
    <property type="match status" value="1"/>
</dbReference>
<name>D5EEI5_AMICL</name>
<dbReference type="GO" id="GO:0051287">
    <property type="term" value="F:NAD binding"/>
    <property type="evidence" value="ECO:0007669"/>
    <property type="project" value="InterPro"/>
</dbReference>
<evidence type="ECO:0000256" key="6">
    <source>
        <dbReference type="PIRSR" id="PIRSR000149-4"/>
    </source>
</evidence>
<dbReference type="GO" id="GO:0016620">
    <property type="term" value="F:oxidoreductase activity, acting on the aldehyde or oxo group of donors, NAD or NADP as acceptor"/>
    <property type="evidence" value="ECO:0007669"/>
    <property type="project" value="InterPro"/>
</dbReference>
<feature type="binding site" evidence="4">
    <location>
        <position position="238"/>
    </location>
    <ligand>
        <name>D-glyceraldehyde 3-phosphate</name>
        <dbReference type="ChEBI" id="CHEBI:59776"/>
    </ligand>
</feature>
<keyword evidence="5" id="KW-0547">Nucleotide-binding</keyword>
<accession>D5EEI5</accession>
<dbReference type="Proteomes" id="UP000002366">
    <property type="component" value="Chromosome"/>
</dbReference>
<dbReference type="PANTHER" id="PTHR43148">
    <property type="entry name" value="GLYCERALDEHYDE-3-PHOSPHATE DEHYDROGENASE 2"/>
    <property type="match status" value="1"/>
</dbReference>
<evidence type="ECO:0000256" key="8">
    <source>
        <dbReference type="RuleBase" id="RU361160"/>
    </source>
</evidence>
<dbReference type="FunFam" id="3.30.360.10:FF:000002">
    <property type="entry name" value="Glyceraldehyde-3-phosphate dehydrogenase"/>
    <property type="match status" value="1"/>
</dbReference>
<dbReference type="eggNOG" id="COG0057">
    <property type="taxonomic scope" value="Bacteria"/>
</dbReference>
<dbReference type="InterPro" id="IPR020831">
    <property type="entry name" value="GlycerAld/Erythrose_P_DH"/>
</dbReference>
<proteinExistence type="inferred from homology"/>
<evidence type="ECO:0000256" key="1">
    <source>
        <dbReference type="ARBA" id="ARBA00007406"/>
    </source>
</evidence>
<feature type="binding site" evidence="4">
    <location>
        <position position="187"/>
    </location>
    <ligand>
        <name>D-glyceraldehyde 3-phosphate</name>
        <dbReference type="ChEBI" id="CHEBI:59776"/>
    </ligand>
</feature>
<evidence type="ECO:0000256" key="2">
    <source>
        <dbReference type="ARBA" id="ARBA00023002"/>
    </source>
</evidence>
<evidence type="ECO:0000256" key="4">
    <source>
        <dbReference type="PIRSR" id="PIRSR000149-2"/>
    </source>
</evidence>
<dbReference type="Pfam" id="PF02800">
    <property type="entry name" value="Gp_dh_C"/>
    <property type="match status" value="1"/>
</dbReference>
<evidence type="ECO:0000256" key="7">
    <source>
        <dbReference type="RuleBase" id="RU000397"/>
    </source>
</evidence>
<feature type="binding site" evidence="5">
    <location>
        <position position="319"/>
    </location>
    <ligand>
        <name>NAD(+)</name>
        <dbReference type="ChEBI" id="CHEBI:57540"/>
    </ligand>
</feature>
<dbReference type="AlphaFoldDB" id="D5EEI5"/>
<dbReference type="PROSITE" id="PS00071">
    <property type="entry name" value="GAPDH"/>
    <property type="match status" value="1"/>
</dbReference>
<dbReference type="GO" id="GO:0006006">
    <property type="term" value="P:glucose metabolic process"/>
    <property type="evidence" value="ECO:0007669"/>
    <property type="project" value="InterPro"/>
</dbReference>
<reference evidence="10 11" key="1">
    <citation type="journal article" date="2010" name="Stand. Genomic Sci.">
        <title>Complete genome sequence of Aminobacterium colombiense type strain (ALA-1).</title>
        <authorList>
            <person name="Chertkov O."/>
            <person name="Sikorski J."/>
            <person name="Brambilla E."/>
            <person name="Lapidus A."/>
            <person name="Copeland A."/>
            <person name="Glavina Del Rio T."/>
            <person name="Nolan M."/>
            <person name="Lucas S."/>
            <person name="Tice H."/>
            <person name="Cheng J.F."/>
            <person name="Han C."/>
            <person name="Detter J.C."/>
            <person name="Bruce D."/>
            <person name="Tapia R."/>
            <person name="Goodwin L."/>
            <person name="Pitluck S."/>
            <person name="Liolios K."/>
            <person name="Ivanova N."/>
            <person name="Mavromatis K."/>
            <person name="Ovchinnikova G."/>
            <person name="Pati A."/>
            <person name="Chen A."/>
            <person name="Palaniappan K."/>
            <person name="Land M."/>
            <person name="Hauser L."/>
            <person name="Chang Y.J."/>
            <person name="Jeffries C.D."/>
            <person name="Spring S."/>
            <person name="Rohde M."/>
            <person name="Goker M."/>
            <person name="Bristow J."/>
            <person name="Eisen J.A."/>
            <person name="Markowitz V."/>
            <person name="Hugenholtz P."/>
            <person name="Kyrpides N.C."/>
            <person name="Klenk H.P."/>
        </authorList>
    </citation>
    <scope>NUCLEOTIDE SEQUENCE [LARGE SCALE GENOMIC DNA]</scope>
    <source>
        <strain evidence="11">DSM 12261 / ALA-1</strain>
    </source>
</reference>
<feature type="binding site" evidence="5">
    <location>
        <begin position="13"/>
        <end position="14"/>
    </location>
    <ligand>
        <name>NAD(+)</name>
        <dbReference type="ChEBI" id="CHEBI:57540"/>
    </ligand>
</feature>
<dbReference type="RefSeq" id="WP_013048233.1">
    <property type="nucleotide sequence ID" value="NC_014011.1"/>
</dbReference>